<reference evidence="1" key="1">
    <citation type="submission" date="2016-04" db="EMBL/GenBank/DDBJ databases">
        <authorList>
            <person name="Evans L.H."/>
            <person name="Alamgir A."/>
            <person name="Owens N."/>
            <person name="Weber N.D."/>
            <person name="Virtaneva K."/>
            <person name="Barbian K."/>
            <person name="Babar A."/>
            <person name="Rosenke K."/>
        </authorList>
    </citation>
    <scope>NUCLEOTIDE SEQUENCE</scope>
    <source>
        <strain evidence="1">86-2</strain>
    </source>
</reference>
<evidence type="ECO:0000313" key="1">
    <source>
        <dbReference type="EMBL" id="SBW03709.1"/>
    </source>
</evidence>
<gene>
    <name evidence="1" type="ORF">KL86DYS2_12484</name>
</gene>
<dbReference type="AlphaFoldDB" id="A0A212JW95"/>
<sequence>MKKLLFALFYISSIQCYSQIELSEITVYKDTIISSKVKIVDFGKYKGFVFPKEYGLVRFSHPKEKRECFDIDTILVRKIEEELTRQYYSAQKYFMEQRYNEIYEYERKYPGSYILKDLKKEEKQYWKSFEKNKDNMEKYLEDSDRQYIGYISNKGEKIIQIQITPRHYNYDDNFMKKGFSPIWLTQEGSDIEIIHYHLFTNKITINEDY</sequence>
<accession>A0A212JW95</accession>
<protein>
    <submittedName>
        <fullName evidence="1">Uncharacterized protein</fullName>
    </submittedName>
</protein>
<dbReference type="EMBL" id="FLUL01000001">
    <property type="protein sequence ID" value="SBW03709.1"/>
    <property type="molecule type" value="Genomic_DNA"/>
</dbReference>
<name>A0A212JW95_9BACT</name>
<organism evidence="1">
    <name type="scientific">uncultured Dysgonomonas sp</name>
    <dbReference type="NCBI Taxonomy" id="206096"/>
    <lineage>
        <taxon>Bacteria</taxon>
        <taxon>Pseudomonadati</taxon>
        <taxon>Bacteroidota</taxon>
        <taxon>Bacteroidia</taxon>
        <taxon>Bacteroidales</taxon>
        <taxon>Dysgonomonadaceae</taxon>
        <taxon>Dysgonomonas</taxon>
        <taxon>environmental samples</taxon>
    </lineage>
</organism>
<dbReference type="RefSeq" id="WP_291127670.1">
    <property type="nucleotide sequence ID" value="NZ_LT599021.1"/>
</dbReference>
<proteinExistence type="predicted"/>